<organism evidence="2 3">
    <name type="scientific">Algoriphagus sanaruensis</name>
    <dbReference type="NCBI Taxonomy" id="1727163"/>
    <lineage>
        <taxon>Bacteria</taxon>
        <taxon>Pseudomonadati</taxon>
        <taxon>Bacteroidota</taxon>
        <taxon>Cytophagia</taxon>
        <taxon>Cytophagales</taxon>
        <taxon>Cyclobacteriaceae</taxon>
        <taxon>Algoriphagus</taxon>
    </lineage>
</organism>
<keyword evidence="3" id="KW-1185">Reference proteome</keyword>
<dbReference type="KEGG" id="alm:AO498_12050"/>
<dbReference type="OrthoDB" id="820054at2"/>
<protein>
    <recommendedName>
        <fullName evidence="4">Carboxypeptidase-like regulatory domain-containing protein</fullName>
    </recommendedName>
</protein>
<dbReference type="Proteomes" id="UP000073816">
    <property type="component" value="Chromosome"/>
</dbReference>
<dbReference type="AlphaFoldDB" id="A0A142EPW6"/>
<dbReference type="InterPro" id="IPR008969">
    <property type="entry name" value="CarboxyPept-like_regulatory"/>
</dbReference>
<evidence type="ECO:0000256" key="1">
    <source>
        <dbReference type="SAM" id="SignalP"/>
    </source>
</evidence>
<dbReference type="EMBL" id="CP012836">
    <property type="protein sequence ID" value="AMQ57171.1"/>
    <property type="molecule type" value="Genomic_DNA"/>
</dbReference>
<sequence>MKLLLTLVFSIVCYSLSHSQTYSGNVIDAFDKNYLEGVEVSITGKGTSFTNNRGYFTISGWAGDTLKLNFPGFLERKVVLGVEQFLLLEIQDRARLLPTFQVNAEPYRFRFRDGKLTLIENEEIEEKPFAQQTMAASDPFSLNPNISIYGPISYFTKRNRQLRQYDDYLKWAQRRVGYLEIIDSDSVRNSLMDQYAMNRQDWDEAIIRFNEFHQTHEFLDWSKERVLNALQDFLRLEKVLSY</sequence>
<keyword evidence="1" id="KW-0732">Signal</keyword>
<proteinExistence type="predicted"/>
<gene>
    <name evidence="2" type="ORF">AO498_12050</name>
</gene>
<evidence type="ECO:0000313" key="3">
    <source>
        <dbReference type="Proteomes" id="UP000073816"/>
    </source>
</evidence>
<feature type="signal peptide" evidence="1">
    <location>
        <begin position="1"/>
        <end position="19"/>
    </location>
</feature>
<accession>A0A142EPW6</accession>
<reference evidence="3" key="1">
    <citation type="submission" date="2015-09" db="EMBL/GenBank/DDBJ databases">
        <title>Complete sequence of Algoriphagus sp. M8-2.</title>
        <authorList>
            <person name="Shintani M."/>
        </authorList>
    </citation>
    <scope>NUCLEOTIDE SEQUENCE [LARGE SCALE GENOMIC DNA]</scope>
    <source>
        <strain evidence="3">M8-2</strain>
    </source>
</reference>
<dbReference type="SUPFAM" id="SSF49464">
    <property type="entry name" value="Carboxypeptidase regulatory domain-like"/>
    <property type="match status" value="1"/>
</dbReference>
<evidence type="ECO:0008006" key="4">
    <source>
        <dbReference type="Google" id="ProtNLM"/>
    </source>
</evidence>
<dbReference type="PATRIC" id="fig|1727163.4.peg.2519"/>
<dbReference type="Gene3D" id="2.60.40.1120">
    <property type="entry name" value="Carboxypeptidase-like, regulatory domain"/>
    <property type="match status" value="1"/>
</dbReference>
<dbReference type="RefSeq" id="WP_067547912.1">
    <property type="nucleotide sequence ID" value="NZ_CP012836.1"/>
</dbReference>
<name>A0A142EPW6_9BACT</name>
<evidence type="ECO:0000313" key="2">
    <source>
        <dbReference type="EMBL" id="AMQ57171.1"/>
    </source>
</evidence>
<feature type="chain" id="PRO_5007494091" description="Carboxypeptidase-like regulatory domain-containing protein" evidence="1">
    <location>
        <begin position="20"/>
        <end position="242"/>
    </location>
</feature>
<reference evidence="2 3" key="2">
    <citation type="journal article" date="2016" name="Genome Announc.">
        <title>Complete Genome Sequence of Algoriphagus sp. Strain M8-2, Isolated from a Brackish Lake.</title>
        <authorList>
            <person name="Muraguchi Y."/>
            <person name="Kushimoto K."/>
            <person name="Ohtsubo Y."/>
            <person name="Suzuki T."/>
            <person name="Dohra H."/>
            <person name="Kimbara K."/>
            <person name="Shintani M."/>
        </authorList>
    </citation>
    <scope>NUCLEOTIDE SEQUENCE [LARGE SCALE GENOMIC DNA]</scope>
    <source>
        <strain evidence="2 3">M8-2</strain>
    </source>
</reference>